<evidence type="ECO:0000256" key="3">
    <source>
        <dbReference type="ARBA" id="ARBA00012601"/>
    </source>
</evidence>
<comment type="caution">
    <text evidence="8">The sequence shown here is derived from an EMBL/GenBank/DDBJ whole genome shotgun (WGS) entry which is preliminary data.</text>
</comment>
<comment type="catalytic activity">
    <reaction evidence="1">
        <text>Endohydrolysis of (1-&gt;4)-beta-D-glucosidic linkages in cellulose, lichenin and cereal beta-D-glucans.</text>
        <dbReference type="EC" id="3.2.1.4"/>
    </reaction>
</comment>
<keyword evidence="7" id="KW-0119">Carbohydrate metabolism</keyword>
<dbReference type="Pfam" id="PF01270">
    <property type="entry name" value="Glyco_hydro_8"/>
    <property type="match status" value="1"/>
</dbReference>
<dbReference type="GO" id="GO:0008810">
    <property type="term" value="F:cellulase activity"/>
    <property type="evidence" value="ECO:0007669"/>
    <property type="project" value="UniProtKB-EC"/>
</dbReference>
<sequence length="380" mass="40128">MNRRTLLRGLAAGTTGLILGSGLELRPALAQDAADPGLPDAQAPQTVADLLVAPWAAWKAAYLARDGRVVDALQQGASHSESQGYGLLLAAMMEDNPTFDLIYRWTEANLAVRADALLAWRWLPSGATRVPDRNNASDGDLFYAWALAIRGQRDQNPALIERAGAIANALVAKCVVPSPDGSGRLLLTPAADGFARDDGMIINPSYYMPRAMRELAQITGVQALATCATDGEMLVAGLAAGGLVPDWILVTASGNRAAPGKSFNNGYEAMRVALFQIWSGNGASLAVSQQAQAYRNAQQAGQAGQDSYVTVFDRSTGRVLETSPNVGYGAIAALVNCAADIAHGAEIPFYLTVDQPYYPATLHLMTLISQVQSAATCQPI</sequence>
<dbReference type="PRINTS" id="PR00735">
    <property type="entry name" value="GLHYDRLASE8"/>
</dbReference>
<keyword evidence="5" id="KW-0136">Cellulose degradation</keyword>
<dbReference type="InterPro" id="IPR006311">
    <property type="entry name" value="TAT_signal"/>
</dbReference>
<protein>
    <recommendedName>
        <fullName evidence="3">cellulase</fullName>
        <ecNumber evidence="3">3.2.1.4</ecNumber>
    </recommendedName>
</protein>
<proteinExistence type="inferred from homology"/>
<gene>
    <name evidence="8" type="ORF">GR170_09075</name>
</gene>
<dbReference type="GO" id="GO:0030245">
    <property type="term" value="P:cellulose catabolic process"/>
    <property type="evidence" value="ECO:0007669"/>
    <property type="project" value="UniProtKB-KW"/>
</dbReference>
<organism evidence="8 9">
    <name type="scientific">Pseudooceanicola albus</name>
    <dbReference type="NCBI Taxonomy" id="2692189"/>
    <lineage>
        <taxon>Bacteria</taxon>
        <taxon>Pseudomonadati</taxon>
        <taxon>Pseudomonadota</taxon>
        <taxon>Alphaproteobacteria</taxon>
        <taxon>Rhodobacterales</taxon>
        <taxon>Paracoccaceae</taxon>
        <taxon>Pseudooceanicola</taxon>
    </lineage>
</organism>
<evidence type="ECO:0000256" key="7">
    <source>
        <dbReference type="ARBA" id="ARBA00023326"/>
    </source>
</evidence>
<reference evidence="8 9" key="1">
    <citation type="submission" date="2019-12" db="EMBL/GenBank/DDBJ databases">
        <authorList>
            <person name="Li M."/>
        </authorList>
    </citation>
    <scope>NUCLEOTIDE SEQUENCE [LARGE SCALE GENOMIC DNA]</scope>
    <source>
        <strain evidence="8 9">GBMRC 2024</strain>
    </source>
</reference>
<dbReference type="InterPro" id="IPR012341">
    <property type="entry name" value="6hp_glycosidase-like_sf"/>
</dbReference>
<keyword evidence="9" id="KW-1185">Reference proteome</keyword>
<evidence type="ECO:0000313" key="8">
    <source>
        <dbReference type="EMBL" id="MXN17985.1"/>
    </source>
</evidence>
<name>A0A6L7G1P8_9RHOB</name>
<keyword evidence="7" id="KW-0624">Polysaccharide degradation</keyword>
<dbReference type="Proteomes" id="UP000477911">
    <property type="component" value="Unassembled WGS sequence"/>
</dbReference>
<evidence type="ECO:0000256" key="2">
    <source>
        <dbReference type="ARBA" id="ARBA00009209"/>
    </source>
</evidence>
<evidence type="ECO:0000313" key="9">
    <source>
        <dbReference type="Proteomes" id="UP000477911"/>
    </source>
</evidence>
<dbReference type="InterPro" id="IPR002037">
    <property type="entry name" value="Glyco_hydro_8"/>
</dbReference>
<dbReference type="RefSeq" id="WP_160893882.1">
    <property type="nucleotide sequence ID" value="NZ_WUMU01000007.1"/>
</dbReference>
<keyword evidence="6" id="KW-0326">Glycosidase</keyword>
<dbReference type="InterPro" id="IPR008928">
    <property type="entry name" value="6-hairpin_glycosidase_sf"/>
</dbReference>
<evidence type="ECO:0000256" key="4">
    <source>
        <dbReference type="ARBA" id="ARBA00022801"/>
    </source>
</evidence>
<dbReference type="Gene3D" id="1.50.10.10">
    <property type="match status" value="1"/>
</dbReference>
<evidence type="ECO:0000256" key="6">
    <source>
        <dbReference type="ARBA" id="ARBA00023295"/>
    </source>
</evidence>
<dbReference type="PROSITE" id="PS51318">
    <property type="entry name" value="TAT"/>
    <property type="match status" value="1"/>
</dbReference>
<keyword evidence="4 8" id="KW-0378">Hydrolase</keyword>
<accession>A0A6L7G1P8</accession>
<comment type="similarity">
    <text evidence="2">Belongs to the glycosyl hydrolase 8 (cellulase D) family.</text>
</comment>
<dbReference type="AlphaFoldDB" id="A0A6L7G1P8"/>
<evidence type="ECO:0000256" key="1">
    <source>
        <dbReference type="ARBA" id="ARBA00000966"/>
    </source>
</evidence>
<dbReference type="SUPFAM" id="SSF48208">
    <property type="entry name" value="Six-hairpin glycosidases"/>
    <property type="match status" value="1"/>
</dbReference>
<dbReference type="EMBL" id="WUMU01000007">
    <property type="protein sequence ID" value="MXN17985.1"/>
    <property type="molecule type" value="Genomic_DNA"/>
</dbReference>
<evidence type="ECO:0000256" key="5">
    <source>
        <dbReference type="ARBA" id="ARBA00023001"/>
    </source>
</evidence>
<dbReference type="EC" id="3.2.1.4" evidence="3"/>